<evidence type="ECO:0000256" key="2">
    <source>
        <dbReference type="ARBA" id="ARBA00022576"/>
    </source>
</evidence>
<dbReference type="SUPFAM" id="SSF53383">
    <property type="entry name" value="PLP-dependent transferases"/>
    <property type="match status" value="1"/>
</dbReference>
<organism evidence="6">
    <name type="scientific">marine metagenome</name>
    <dbReference type="NCBI Taxonomy" id="408172"/>
    <lineage>
        <taxon>unclassified sequences</taxon>
        <taxon>metagenomes</taxon>
        <taxon>ecological metagenomes</taxon>
    </lineage>
</organism>
<dbReference type="AlphaFoldDB" id="A0A382C4A3"/>
<keyword evidence="2" id="KW-0032">Aminotransferase</keyword>
<evidence type="ECO:0000259" key="5">
    <source>
        <dbReference type="Pfam" id="PF00155"/>
    </source>
</evidence>
<gene>
    <name evidence="6" type="ORF">METZ01_LOCUS173744</name>
</gene>
<feature type="domain" description="Aminotransferase class I/classII large" evidence="5">
    <location>
        <begin position="28"/>
        <end position="193"/>
    </location>
</feature>
<comment type="cofactor">
    <cofactor evidence="1">
        <name>pyridoxal 5'-phosphate</name>
        <dbReference type="ChEBI" id="CHEBI:597326"/>
    </cofactor>
</comment>
<keyword evidence="4" id="KW-0663">Pyridoxal phosphate</keyword>
<accession>A0A382C4A3</accession>
<dbReference type="InterPro" id="IPR004839">
    <property type="entry name" value="Aminotransferase_I/II_large"/>
</dbReference>
<dbReference type="EMBL" id="UINC01032739">
    <property type="protein sequence ID" value="SVB20890.1"/>
    <property type="molecule type" value="Genomic_DNA"/>
</dbReference>
<evidence type="ECO:0000256" key="3">
    <source>
        <dbReference type="ARBA" id="ARBA00022679"/>
    </source>
</evidence>
<name>A0A382C4A3_9ZZZZ</name>
<evidence type="ECO:0000313" key="6">
    <source>
        <dbReference type="EMBL" id="SVB20890.1"/>
    </source>
</evidence>
<protein>
    <recommendedName>
        <fullName evidence="5">Aminotransferase class I/classII large domain-containing protein</fullName>
    </recommendedName>
</protein>
<dbReference type="GO" id="GO:0008483">
    <property type="term" value="F:transaminase activity"/>
    <property type="evidence" value="ECO:0007669"/>
    <property type="project" value="UniProtKB-KW"/>
</dbReference>
<dbReference type="PANTHER" id="PTHR42885:SF2">
    <property type="entry name" value="HISTIDINOL-PHOSPHATE AMINOTRANSFERASE"/>
    <property type="match status" value="1"/>
</dbReference>
<dbReference type="Gene3D" id="3.90.1150.10">
    <property type="entry name" value="Aspartate Aminotransferase, domain 1"/>
    <property type="match status" value="1"/>
</dbReference>
<proteinExistence type="predicted"/>
<dbReference type="InterPro" id="IPR015422">
    <property type="entry name" value="PyrdxlP-dep_Trfase_small"/>
</dbReference>
<keyword evidence="3" id="KW-0808">Transferase</keyword>
<dbReference type="CDD" id="cd00609">
    <property type="entry name" value="AAT_like"/>
    <property type="match status" value="1"/>
</dbReference>
<feature type="non-terminal residue" evidence="6">
    <location>
        <position position="205"/>
    </location>
</feature>
<reference evidence="6" key="1">
    <citation type="submission" date="2018-05" db="EMBL/GenBank/DDBJ databases">
        <authorList>
            <person name="Lanie J.A."/>
            <person name="Ng W.-L."/>
            <person name="Kazmierczak K.M."/>
            <person name="Andrzejewski T.M."/>
            <person name="Davidsen T.M."/>
            <person name="Wayne K.J."/>
            <person name="Tettelin H."/>
            <person name="Glass J.I."/>
            <person name="Rusch D."/>
            <person name="Podicherti R."/>
            <person name="Tsui H.-C.T."/>
            <person name="Winkler M.E."/>
        </authorList>
    </citation>
    <scope>NUCLEOTIDE SEQUENCE</scope>
</reference>
<sequence>MHNLAKNNVKNLLRFKDRGSNSEAFIRLDKNERTIPFAKQNFKEIISRISSEDLVRYPDQSGLYEKIADSLSISPKNLLLTPGSDAGIKYIFETFVNKNDYVGFLSPTYAMFEVYSKLFEARVKKFTFNNSLEIDLEDLFYSLENIEFKIIFIANPNQPTGTSLSDKIIDKIIKICERKNILLVIDQAYHDFSNLRPREREACSN</sequence>
<dbReference type="Gene3D" id="3.40.640.10">
    <property type="entry name" value="Type I PLP-dependent aspartate aminotransferase-like (Major domain)"/>
    <property type="match status" value="1"/>
</dbReference>
<dbReference type="InterPro" id="IPR015424">
    <property type="entry name" value="PyrdxlP-dep_Trfase"/>
</dbReference>
<dbReference type="Pfam" id="PF00155">
    <property type="entry name" value="Aminotran_1_2"/>
    <property type="match status" value="1"/>
</dbReference>
<evidence type="ECO:0000256" key="4">
    <source>
        <dbReference type="ARBA" id="ARBA00022898"/>
    </source>
</evidence>
<dbReference type="PANTHER" id="PTHR42885">
    <property type="entry name" value="HISTIDINOL-PHOSPHATE AMINOTRANSFERASE-RELATED"/>
    <property type="match status" value="1"/>
</dbReference>
<dbReference type="InterPro" id="IPR015421">
    <property type="entry name" value="PyrdxlP-dep_Trfase_major"/>
</dbReference>
<evidence type="ECO:0000256" key="1">
    <source>
        <dbReference type="ARBA" id="ARBA00001933"/>
    </source>
</evidence>
<dbReference type="GO" id="GO:0030170">
    <property type="term" value="F:pyridoxal phosphate binding"/>
    <property type="evidence" value="ECO:0007669"/>
    <property type="project" value="InterPro"/>
</dbReference>